<evidence type="ECO:0000256" key="2">
    <source>
        <dbReference type="ARBA" id="ARBA00004170"/>
    </source>
</evidence>
<dbReference type="PANTHER" id="PTHR11693">
    <property type="entry name" value="ATP SYNTHASE GAMMA CHAIN"/>
    <property type="match status" value="1"/>
</dbReference>
<comment type="caution">
    <text evidence="11">The sequence shown here is derived from an EMBL/GenBank/DDBJ whole genome shotgun (WGS) entry which is preliminary data.</text>
</comment>
<keyword evidence="10" id="KW-1003">Cell membrane</keyword>
<dbReference type="HAMAP" id="MF_00815">
    <property type="entry name" value="ATP_synth_gamma_bact"/>
    <property type="match status" value="1"/>
</dbReference>
<evidence type="ECO:0000256" key="5">
    <source>
        <dbReference type="ARBA" id="ARBA00022781"/>
    </source>
</evidence>
<reference evidence="11 12" key="1">
    <citation type="journal article" date="2021" name="Sci. Rep.">
        <title>The distribution of antibiotic resistance genes in chicken gut microbiota commensals.</title>
        <authorList>
            <person name="Juricova H."/>
            <person name="Matiasovicova J."/>
            <person name="Kubasova T."/>
            <person name="Cejkova D."/>
            <person name="Rychlik I."/>
        </authorList>
    </citation>
    <scope>NUCLEOTIDE SEQUENCE [LARGE SCALE GENOMIC DNA]</scope>
    <source>
        <strain evidence="11 12">An564</strain>
    </source>
</reference>
<dbReference type="InterPro" id="IPR000131">
    <property type="entry name" value="ATP_synth_F1_gsu"/>
</dbReference>
<keyword evidence="9 10" id="KW-0066">ATP synthesis</keyword>
<protein>
    <recommendedName>
        <fullName evidence="10">ATP synthase gamma chain</fullName>
    </recommendedName>
    <alternativeName>
        <fullName evidence="10">ATP synthase F1 sector gamma subunit</fullName>
    </alternativeName>
    <alternativeName>
        <fullName evidence="10">F-ATPase gamma subunit</fullName>
    </alternativeName>
</protein>
<sequence length="290" mass="32080">MAGAGMRDVKRRIKSVESTMQITKAMQLVASSKLRRAKERVETARPYFNTLYETICAMAAGNTDKTNLYTRPREVRRKAYVVIAGDRGLAGGYNVNILRFAESQMDPETALVIPVGKRAVDYFSRRAYETRVFQEYAAVESIDLERSFELARLLTDLFRSGEADEVVLVYTEFASMLSQVPACRKILPLSFTAEELEGHSPADTFGAAEFDPSIGDVMARIVPQFVGGMIFGAISESFASEQAARRTAMEAASDNAEEMISSLSLAYNRARQGAITQEITEISSGFEALR</sequence>
<evidence type="ECO:0000256" key="3">
    <source>
        <dbReference type="ARBA" id="ARBA00007681"/>
    </source>
</evidence>
<evidence type="ECO:0000256" key="10">
    <source>
        <dbReference type="HAMAP-Rule" id="MF_00815"/>
    </source>
</evidence>
<evidence type="ECO:0000313" key="11">
    <source>
        <dbReference type="EMBL" id="MBM6922356.1"/>
    </source>
</evidence>
<organism evidence="11 12">
    <name type="scientific">Hydrogenoanaerobacterium saccharovorans</name>
    <dbReference type="NCBI Taxonomy" id="474960"/>
    <lineage>
        <taxon>Bacteria</taxon>
        <taxon>Bacillati</taxon>
        <taxon>Bacillota</taxon>
        <taxon>Clostridia</taxon>
        <taxon>Eubacteriales</taxon>
        <taxon>Oscillospiraceae</taxon>
        <taxon>Hydrogenoanaerobacterium</taxon>
    </lineage>
</organism>
<keyword evidence="12" id="KW-1185">Reference proteome</keyword>
<evidence type="ECO:0000256" key="6">
    <source>
        <dbReference type="ARBA" id="ARBA00023065"/>
    </source>
</evidence>
<keyword evidence="8 10" id="KW-0139">CF(1)</keyword>
<comment type="subcellular location">
    <subcellularLocation>
        <location evidence="10">Cell membrane</location>
        <topology evidence="10">Peripheral membrane protein</topology>
    </subcellularLocation>
    <subcellularLocation>
        <location evidence="2">Membrane</location>
        <topology evidence="2">Peripheral membrane protein</topology>
    </subcellularLocation>
</comment>
<dbReference type="PANTHER" id="PTHR11693:SF22">
    <property type="entry name" value="ATP SYNTHASE SUBUNIT GAMMA, MITOCHONDRIAL"/>
    <property type="match status" value="1"/>
</dbReference>
<dbReference type="RefSeq" id="WP_204719317.1">
    <property type="nucleotide sequence ID" value="NZ_JACSNR010000001.1"/>
</dbReference>
<dbReference type="Proteomes" id="UP000724149">
    <property type="component" value="Unassembled WGS sequence"/>
</dbReference>
<dbReference type="EMBL" id="JACSNR010000001">
    <property type="protein sequence ID" value="MBM6922356.1"/>
    <property type="molecule type" value="Genomic_DNA"/>
</dbReference>
<keyword evidence="7 10" id="KW-0472">Membrane</keyword>
<dbReference type="NCBIfam" id="TIGR01146">
    <property type="entry name" value="ATPsyn_F1gamma"/>
    <property type="match status" value="1"/>
</dbReference>
<evidence type="ECO:0000256" key="8">
    <source>
        <dbReference type="ARBA" id="ARBA00023196"/>
    </source>
</evidence>
<evidence type="ECO:0000256" key="1">
    <source>
        <dbReference type="ARBA" id="ARBA00003456"/>
    </source>
</evidence>
<name>A0ABS2GJQ7_9FIRM</name>
<keyword evidence="6 10" id="KW-0406">Ion transport</keyword>
<comment type="similarity">
    <text evidence="3 10">Belongs to the ATPase gamma chain family.</text>
</comment>
<comment type="subunit">
    <text evidence="10">F-type ATPases have 2 components, CF(1) - the catalytic core - and CF(0) - the membrane proton channel. CF(1) has five subunits: alpha(3), beta(3), gamma(1), delta(1), epsilon(1). CF(0) has three main subunits: a, b and c.</text>
</comment>
<keyword evidence="4 10" id="KW-0813">Transport</keyword>
<dbReference type="SUPFAM" id="SSF52943">
    <property type="entry name" value="ATP synthase (F1-ATPase), gamma subunit"/>
    <property type="match status" value="1"/>
</dbReference>
<dbReference type="Gene3D" id="1.10.287.80">
    <property type="entry name" value="ATP synthase, gamma subunit, helix hairpin domain"/>
    <property type="match status" value="1"/>
</dbReference>
<gene>
    <name evidence="10 11" type="primary">atpG</name>
    <name evidence="11" type="ORF">H9X81_01430</name>
</gene>
<accession>A0ABS2GJQ7</accession>
<keyword evidence="5 10" id="KW-0375">Hydrogen ion transport</keyword>
<dbReference type="Pfam" id="PF00231">
    <property type="entry name" value="ATP-synt"/>
    <property type="match status" value="1"/>
</dbReference>
<dbReference type="CDD" id="cd12151">
    <property type="entry name" value="F1-ATPase_gamma"/>
    <property type="match status" value="1"/>
</dbReference>
<evidence type="ECO:0000256" key="7">
    <source>
        <dbReference type="ARBA" id="ARBA00023136"/>
    </source>
</evidence>
<dbReference type="InterPro" id="IPR035968">
    <property type="entry name" value="ATP_synth_F1_ATPase_gsu"/>
</dbReference>
<dbReference type="Gene3D" id="3.40.1380.10">
    <property type="match status" value="1"/>
</dbReference>
<evidence type="ECO:0000256" key="9">
    <source>
        <dbReference type="ARBA" id="ARBA00023310"/>
    </source>
</evidence>
<proteinExistence type="inferred from homology"/>
<comment type="function">
    <text evidence="1 10">Produces ATP from ADP in the presence of a proton gradient across the membrane. The gamma chain is believed to be important in regulating ATPase activity and the flow of protons through the CF(0) complex.</text>
</comment>
<evidence type="ECO:0000313" key="12">
    <source>
        <dbReference type="Proteomes" id="UP000724149"/>
    </source>
</evidence>
<dbReference type="PRINTS" id="PR00126">
    <property type="entry name" value="ATPASEGAMMA"/>
</dbReference>
<evidence type="ECO:0000256" key="4">
    <source>
        <dbReference type="ARBA" id="ARBA00022448"/>
    </source>
</evidence>